<name>A0A3N9TBC7_9VIBR</name>
<dbReference type="Pfam" id="PF03942">
    <property type="entry name" value="DTW"/>
    <property type="match status" value="1"/>
</dbReference>
<dbReference type="EC" id="2.5.1.25" evidence="1"/>
<dbReference type="AlphaFoldDB" id="A0A3N9TBC7"/>
<sequence>MTVNSACPQCGLKYQCICNAIPEIRSELQLSLLTHEREILRETNTGRFVARSIENADIHIWQRKSIEPALQAHLDNDSLLPFLLYPGEHSITVNQAFNQSRQAEKEPYFILLDSTWQEAQKMLNKTPWLQELPRVQLSPKRESQFTLRRNQKANALCTMEVVAEMLKEVNQKEDADALTHFLSEFTQSLLADKSGHKRKED</sequence>
<evidence type="ECO:0000256" key="2">
    <source>
        <dbReference type="ARBA" id="ARBA00022679"/>
    </source>
</evidence>
<dbReference type="GO" id="GO:0008033">
    <property type="term" value="P:tRNA processing"/>
    <property type="evidence" value="ECO:0007669"/>
    <property type="project" value="UniProtKB-KW"/>
</dbReference>
<feature type="domain" description="DTW" evidence="5">
    <location>
        <begin position="3"/>
        <end position="194"/>
    </location>
</feature>
<dbReference type="PANTHER" id="PTHR21392:SF1">
    <property type="entry name" value="TRNA-URIDINE AMINOCARBOXYPROPYLTRANSFERASE"/>
    <property type="match status" value="1"/>
</dbReference>
<evidence type="ECO:0000256" key="4">
    <source>
        <dbReference type="ARBA" id="ARBA00022694"/>
    </source>
</evidence>
<keyword evidence="2" id="KW-0808">Transferase</keyword>
<keyword evidence="3" id="KW-0949">S-adenosyl-L-methionine</keyword>
<evidence type="ECO:0000259" key="5">
    <source>
        <dbReference type="SMART" id="SM01144"/>
    </source>
</evidence>
<keyword evidence="4" id="KW-0819">tRNA processing</keyword>
<dbReference type="InterPro" id="IPR039262">
    <property type="entry name" value="DTWD2/TAPT"/>
</dbReference>
<evidence type="ECO:0000313" key="6">
    <source>
        <dbReference type="EMBL" id="RQW61478.1"/>
    </source>
</evidence>
<reference evidence="6 7" key="1">
    <citation type="submission" date="2018-11" db="EMBL/GenBank/DDBJ databases">
        <title>Vibrio LJC006 sp. nov., isolated from seawater during the bloom of the enteromorpha.</title>
        <authorList>
            <person name="Liang J."/>
        </authorList>
    </citation>
    <scope>NUCLEOTIDE SEQUENCE [LARGE SCALE GENOMIC DNA]</scope>
    <source>
        <strain evidence="6 7">LJC006</strain>
    </source>
</reference>
<evidence type="ECO:0000313" key="7">
    <source>
        <dbReference type="Proteomes" id="UP000281112"/>
    </source>
</evidence>
<organism evidence="6 7">
    <name type="scientific">Vibrio viridaestus</name>
    <dbReference type="NCBI Taxonomy" id="2487322"/>
    <lineage>
        <taxon>Bacteria</taxon>
        <taxon>Pseudomonadati</taxon>
        <taxon>Pseudomonadota</taxon>
        <taxon>Gammaproteobacteria</taxon>
        <taxon>Vibrionales</taxon>
        <taxon>Vibrionaceae</taxon>
        <taxon>Vibrio</taxon>
    </lineage>
</organism>
<keyword evidence="7" id="KW-1185">Reference proteome</keyword>
<comment type="caution">
    <text evidence="6">The sequence shown here is derived from an EMBL/GenBank/DDBJ whole genome shotgun (WGS) entry which is preliminary data.</text>
</comment>
<accession>A0A3N9TBC7</accession>
<dbReference type="EMBL" id="RJVQ01000012">
    <property type="protein sequence ID" value="RQW61478.1"/>
    <property type="molecule type" value="Genomic_DNA"/>
</dbReference>
<evidence type="ECO:0000256" key="1">
    <source>
        <dbReference type="ARBA" id="ARBA00012386"/>
    </source>
</evidence>
<dbReference type="SMART" id="SM01144">
    <property type="entry name" value="DTW"/>
    <property type="match status" value="1"/>
</dbReference>
<dbReference type="OrthoDB" id="370626at2"/>
<dbReference type="PANTHER" id="PTHR21392">
    <property type="entry name" value="TRNA-URIDINE AMINOCARBOXYPROPYLTRANSFERASE 2"/>
    <property type="match status" value="1"/>
</dbReference>
<evidence type="ECO:0000256" key="3">
    <source>
        <dbReference type="ARBA" id="ARBA00022691"/>
    </source>
</evidence>
<gene>
    <name evidence="6" type="ORF">EES38_19250</name>
</gene>
<dbReference type="GO" id="GO:0016432">
    <property type="term" value="F:tRNA-uridine aminocarboxypropyltransferase activity"/>
    <property type="evidence" value="ECO:0007669"/>
    <property type="project" value="UniProtKB-EC"/>
</dbReference>
<proteinExistence type="predicted"/>
<dbReference type="Proteomes" id="UP000281112">
    <property type="component" value="Unassembled WGS sequence"/>
</dbReference>
<protein>
    <recommendedName>
        <fullName evidence="1">tRNA-uridine aminocarboxypropyltransferase</fullName>
        <ecNumber evidence="1">2.5.1.25</ecNumber>
    </recommendedName>
</protein>
<dbReference type="InterPro" id="IPR005636">
    <property type="entry name" value="DTW"/>
</dbReference>
<dbReference type="RefSeq" id="WP_124938833.1">
    <property type="nucleotide sequence ID" value="NZ_RJVQ01000012.1"/>
</dbReference>